<proteinExistence type="predicted"/>
<accession>A0A2N9HMW3</accession>
<protein>
    <submittedName>
        <fullName evidence="1">Uncharacterized protein</fullName>
    </submittedName>
</protein>
<dbReference type="AlphaFoldDB" id="A0A2N9HMW3"/>
<dbReference type="EMBL" id="OIVN01004112">
    <property type="protein sequence ID" value="SPD15506.1"/>
    <property type="molecule type" value="Genomic_DNA"/>
</dbReference>
<gene>
    <name evidence="1" type="ORF">FSB_LOCUS43388</name>
</gene>
<sequence length="116" mass="12947">MGVCQKRGRVCLAHAATCWLVEKMVGASPVRGSAYSLQRRQFHRQTVDRPVGSSEGLPIHRFGAWKLVFWASNSAAARERVKKWLSLWPERGGDAWNAYFGVRGGSAMRGQPSRAF</sequence>
<name>A0A2N9HMW3_FAGSY</name>
<evidence type="ECO:0000313" key="1">
    <source>
        <dbReference type="EMBL" id="SPD15506.1"/>
    </source>
</evidence>
<reference evidence="1" key="1">
    <citation type="submission" date="2018-02" db="EMBL/GenBank/DDBJ databases">
        <authorList>
            <person name="Cohen D.B."/>
            <person name="Kent A.D."/>
        </authorList>
    </citation>
    <scope>NUCLEOTIDE SEQUENCE</scope>
</reference>
<organism evidence="1">
    <name type="scientific">Fagus sylvatica</name>
    <name type="common">Beechnut</name>
    <dbReference type="NCBI Taxonomy" id="28930"/>
    <lineage>
        <taxon>Eukaryota</taxon>
        <taxon>Viridiplantae</taxon>
        <taxon>Streptophyta</taxon>
        <taxon>Embryophyta</taxon>
        <taxon>Tracheophyta</taxon>
        <taxon>Spermatophyta</taxon>
        <taxon>Magnoliopsida</taxon>
        <taxon>eudicotyledons</taxon>
        <taxon>Gunneridae</taxon>
        <taxon>Pentapetalae</taxon>
        <taxon>rosids</taxon>
        <taxon>fabids</taxon>
        <taxon>Fagales</taxon>
        <taxon>Fagaceae</taxon>
        <taxon>Fagus</taxon>
    </lineage>
</organism>